<keyword evidence="3" id="KW-1185">Reference proteome</keyword>
<feature type="region of interest" description="Disordered" evidence="1">
    <location>
        <begin position="41"/>
        <end position="69"/>
    </location>
</feature>
<dbReference type="Proteomes" id="UP000287033">
    <property type="component" value="Unassembled WGS sequence"/>
</dbReference>
<protein>
    <submittedName>
        <fullName evidence="2">Uncharacterized protein</fullName>
    </submittedName>
</protein>
<evidence type="ECO:0000313" key="2">
    <source>
        <dbReference type="EMBL" id="GCC30113.1"/>
    </source>
</evidence>
<name>A0A401SIE0_CHIPU</name>
<gene>
    <name evidence="2" type="ORF">chiPu_0008559</name>
</gene>
<sequence>MEEEHHGNCSPRGCTSELQYPARPACHVTTTATLRGFQRCVGESPSRRGKDTAHGSLTCPLKSKKNACH</sequence>
<reference evidence="2 3" key="1">
    <citation type="journal article" date="2018" name="Nat. Ecol. Evol.">
        <title>Shark genomes provide insights into elasmobranch evolution and the origin of vertebrates.</title>
        <authorList>
            <person name="Hara Y"/>
            <person name="Yamaguchi K"/>
            <person name="Onimaru K"/>
            <person name="Kadota M"/>
            <person name="Koyanagi M"/>
            <person name="Keeley SD"/>
            <person name="Tatsumi K"/>
            <person name="Tanaka K"/>
            <person name="Motone F"/>
            <person name="Kageyama Y"/>
            <person name="Nozu R"/>
            <person name="Adachi N"/>
            <person name="Nishimura O"/>
            <person name="Nakagawa R"/>
            <person name="Tanegashima C"/>
            <person name="Kiyatake I"/>
            <person name="Matsumoto R"/>
            <person name="Murakumo K"/>
            <person name="Nishida K"/>
            <person name="Terakita A"/>
            <person name="Kuratani S"/>
            <person name="Sato K"/>
            <person name="Hyodo S Kuraku.S."/>
        </authorList>
    </citation>
    <scope>NUCLEOTIDE SEQUENCE [LARGE SCALE GENOMIC DNA]</scope>
</reference>
<comment type="caution">
    <text evidence="2">The sequence shown here is derived from an EMBL/GenBank/DDBJ whole genome shotgun (WGS) entry which is preliminary data.</text>
</comment>
<proteinExistence type="predicted"/>
<dbReference type="AlphaFoldDB" id="A0A401SIE0"/>
<evidence type="ECO:0000256" key="1">
    <source>
        <dbReference type="SAM" id="MobiDB-lite"/>
    </source>
</evidence>
<evidence type="ECO:0000313" key="3">
    <source>
        <dbReference type="Proteomes" id="UP000287033"/>
    </source>
</evidence>
<organism evidence="2 3">
    <name type="scientific">Chiloscyllium punctatum</name>
    <name type="common">Brownbanded bambooshark</name>
    <name type="synonym">Hemiscyllium punctatum</name>
    <dbReference type="NCBI Taxonomy" id="137246"/>
    <lineage>
        <taxon>Eukaryota</taxon>
        <taxon>Metazoa</taxon>
        <taxon>Chordata</taxon>
        <taxon>Craniata</taxon>
        <taxon>Vertebrata</taxon>
        <taxon>Chondrichthyes</taxon>
        <taxon>Elasmobranchii</taxon>
        <taxon>Galeomorphii</taxon>
        <taxon>Galeoidea</taxon>
        <taxon>Orectolobiformes</taxon>
        <taxon>Hemiscylliidae</taxon>
        <taxon>Chiloscyllium</taxon>
    </lineage>
</organism>
<dbReference type="EMBL" id="BEZZ01000284">
    <property type="protein sequence ID" value="GCC30113.1"/>
    <property type="molecule type" value="Genomic_DNA"/>
</dbReference>
<accession>A0A401SIE0</accession>